<sequence length="226" mass="24626">MEIAPTALLGIEPPAFPDSPSSVDLSPLEFVLALIAVVTIPALVYVFFFAVKCPPNPFRSRRYRSNSSETDGYSNVDGVADVIKVEKEGSHASKDVVGSECPVCLMVFAEGEEVKKLSVCKHSFHVPCIDLWLNSHSNCPVCRASVFVKQGLGWHFLTLVYNKQFDLHFRYLRYIFGGSNQKMSSGGVPGGALTKIINVGASCQSNDGMNHTASHQENACNAVVER</sequence>
<dbReference type="EMBL" id="JRKL02002292">
    <property type="protein sequence ID" value="KAF3959600.1"/>
    <property type="molecule type" value="Genomic_DNA"/>
</dbReference>
<dbReference type="GO" id="GO:0016567">
    <property type="term" value="P:protein ubiquitination"/>
    <property type="evidence" value="ECO:0007669"/>
    <property type="project" value="UniProtKB-UniPathway"/>
</dbReference>
<keyword evidence="1" id="KW-0863">Zinc-finger</keyword>
<gene>
    <name evidence="4" type="ORF">CMV_015596</name>
</gene>
<evidence type="ECO:0000259" key="3">
    <source>
        <dbReference type="PROSITE" id="PS50089"/>
    </source>
</evidence>
<keyword evidence="1" id="KW-0862">Zinc</keyword>
<accession>A0A8J4R189</accession>
<keyword evidence="2" id="KW-0472">Membrane</keyword>
<feature type="transmembrane region" description="Helical" evidence="2">
    <location>
        <begin position="30"/>
        <end position="51"/>
    </location>
</feature>
<organism evidence="4 5">
    <name type="scientific">Castanea mollissima</name>
    <name type="common">Chinese chestnut</name>
    <dbReference type="NCBI Taxonomy" id="60419"/>
    <lineage>
        <taxon>Eukaryota</taxon>
        <taxon>Viridiplantae</taxon>
        <taxon>Streptophyta</taxon>
        <taxon>Embryophyta</taxon>
        <taxon>Tracheophyta</taxon>
        <taxon>Spermatophyta</taxon>
        <taxon>Magnoliopsida</taxon>
        <taxon>eudicotyledons</taxon>
        <taxon>Gunneridae</taxon>
        <taxon>Pentapetalae</taxon>
        <taxon>rosids</taxon>
        <taxon>fabids</taxon>
        <taxon>Fagales</taxon>
        <taxon>Fagaceae</taxon>
        <taxon>Castanea</taxon>
    </lineage>
</organism>
<keyword evidence="2" id="KW-0812">Transmembrane</keyword>
<dbReference type="UniPathway" id="UPA00143"/>
<dbReference type="Gene3D" id="3.30.40.10">
    <property type="entry name" value="Zinc/RING finger domain, C3HC4 (zinc finger)"/>
    <property type="match status" value="1"/>
</dbReference>
<dbReference type="PANTHER" id="PTHR45676">
    <property type="entry name" value="RING-H2 FINGER PROTEIN ATL51-RELATED"/>
    <property type="match status" value="1"/>
</dbReference>
<name>A0A8J4R189_9ROSI</name>
<proteinExistence type="predicted"/>
<evidence type="ECO:0000313" key="5">
    <source>
        <dbReference type="Proteomes" id="UP000737018"/>
    </source>
</evidence>
<dbReference type="Proteomes" id="UP000737018">
    <property type="component" value="Unassembled WGS sequence"/>
</dbReference>
<dbReference type="AlphaFoldDB" id="A0A8J4R189"/>
<protein>
    <recommendedName>
        <fullName evidence="3">RING-type domain-containing protein</fullName>
    </recommendedName>
</protein>
<dbReference type="Pfam" id="PF13639">
    <property type="entry name" value="zf-RING_2"/>
    <property type="match status" value="1"/>
</dbReference>
<dbReference type="SUPFAM" id="SSF57850">
    <property type="entry name" value="RING/U-box"/>
    <property type="match status" value="1"/>
</dbReference>
<keyword evidence="2" id="KW-1133">Transmembrane helix</keyword>
<evidence type="ECO:0000256" key="2">
    <source>
        <dbReference type="SAM" id="Phobius"/>
    </source>
</evidence>
<feature type="domain" description="RING-type" evidence="3">
    <location>
        <begin position="101"/>
        <end position="143"/>
    </location>
</feature>
<dbReference type="CDD" id="cd16461">
    <property type="entry name" value="RING-H2_EL5-like"/>
    <property type="match status" value="1"/>
</dbReference>
<dbReference type="PROSITE" id="PS50089">
    <property type="entry name" value="ZF_RING_2"/>
    <property type="match status" value="1"/>
</dbReference>
<keyword evidence="5" id="KW-1185">Reference proteome</keyword>
<reference evidence="4" key="1">
    <citation type="submission" date="2020-03" db="EMBL/GenBank/DDBJ databases">
        <title>Castanea mollissima Vanexum genome sequencing.</title>
        <authorList>
            <person name="Staton M."/>
        </authorList>
    </citation>
    <scope>NUCLEOTIDE SEQUENCE</scope>
    <source>
        <tissue evidence="4">Leaf</tissue>
    </source>
</reference>
<dbReference type="GO" id="GO:0008270">
    <property type="term" value="F:zinc ion binding"/>
    <property type="evidence" value="ECO:0007669"/>
    <property type="project" value="UniProtKB-KW"/>
</dbReference>
<dbReference type="InterPro" id="IPR001841">
    <property type="entry name" value="Znf_RING"/>
</dbReference>
<comment type="caution">
    <text evidence="4">The sequence shown here is derived from an EMBL/GenBank/DDBJ whole genome shotgun (WGS) entry which is preliminary data.</text>
</comment>
<keyword evidence="1" id="KW-0479">Metal-binding</keyword>
<evidence type="ECO:0000313" key="4">
    <source>
        <dbReference type="EMBL" id="KAF3959600.1"/>
    </source>
</evidence>
<dbReference type="InterPro" id="IPR013083">
    <property type="entry name" value="Znf_RING/FYVE/PHD"/>
</dbReference>
<evidence type="ECO:0000256" key="1">
    <source>
        <dbReference type="PROSITE-ProRule" id="PRU00175"/>
    </source>
</evidence>
<dbReference type="PANTHER" id="PTHR45676:SF88">
    <property type="entry name" value="RING-H2 FINGER PROTEIN ATL33"/>
    <property type="match status" value="1"/>
</dbReference>
<dbReference type="OrthoDB" id="8062037at2759"/>
<dbReference type="SMART" id="SM00184">
    <property type="entry name" value="RING"/>
    <property type="match status" value="1"/>
</dbReference>